<dbReference type="EMBL" id="JXTC01000243">
    <property type="protein sequence ID" value="PON78061.1"/>
    <property type="molecule type" value="Genomic_DNA"/>
</dbReference>
<keyword evidence="2" id="KW-1185">Reference proteome</keyword>
<dbReference type="OrthoDB" id="10378177at2759"/>
<sequence>MRLNYLSSDQAVRTQSMALAIAKWKNRRAEVNSLIANLQYLVDGTKRINLCDIGSQPSLPQDEDYVQFQQLSLEELVDIAPTILKPVLSIAAEATTTLIDLCEFPMKEFGDWSEHMGFEFFFTSENTTCFAELYAVHDPALLIHTKCLMPFERCYVIQLVAIIVCALTKIRIGSATPALRTIVDFSWRNLCRLGIKLPVLKNLVATVMLEAEAGKGIE</sequence>
<evidence type="ECO:0000313" key="1">
    <source>
        <dbReference type="EMBL" id="PON78061.1"/>
    </source>
</evidence>
<dbReference type="Proteomes" id="UP000237000">
    <property type="component" value="Unassembled WGS sequence"/>
</dbReference>
<proteinExistence type="predicted"/>
<organism evidence="1 2">
    <name type="scientific">Trema orientale</name>
    <name type="common">Charcoal tree</name>
    <name type="synonym">Celtis orientalis</name>
    <dbReference type="NCBI Taxonomy" id="63057"/>
    <lineage>
        <taxon>Eukaryota</taxon>
        <taxon>Viridiplantae</taxon>
        <taxon>Streptophyta</taxon>
        <taxon>Embryophyta</taxon>
        <taxon>Tracheophyta</taxon>
        <taxon>Spermatophyta</taxon>
        <taxon>Magnoliopsida</taxon>
        <taxon>eudicotyledons</taxon>
        <taxon>Gunneridae</taxon>
        <taxon>Pentapetalae</taxon>
        <taxon>rosids</taxon>
        <taxon>fabids</taxon>
        <taxon>Rosales</taxon>
        <taxon>Cannabaceae</taxon>
        <taxon>Trema</taxon>
    </lineage>
</organism>
<accession>A0A2P5DXN5</accession>
<gene>
    <name evidence="1" type="ORF">TorRG33x02_238980</name>
</gene>
<reference evidence="2" key="1">
    <citation type="submission" date="2016-06" db="EMBL/GenBank/DDBJ databases">
        <title>Parallel loss of symbiosis genes in relatives of nitrogen-fixing non-legume Parasponia.</title>
        <authorList>
            <person name="Van Velzen R."/>
            <person name="Holmer R."/>
            <person name="Bu F."/>
            <person name="Rutten L."/>
            <person name="Van Zeijl A."/>
            <person name="Liu W."/>
            <person name="Santuari L."/>
            <person name="Cao Q."/>
            <person name="Sharma T."/>
            <person name="Shen D."/>
            <person name="Roswanjaya Y."/>
            <person name="Wardhani T."/>
            <person name="Kalhor M.S."/>
            <person name="Jansen J."/>
            <person name="Van den Hoogen J."/>
            <person name="Gungor B."/>
            <person name="Hartog M."/>
            <person name="Hontelez J."/>
            <person name="Verver J."/>
            <person name="Yang W.-C."/>
            <person name="Schijlen E."/>
            <person name="Repin R."/>
            <person name="Schilthuizen M."/>
            <person name="Schranz E."/>
            <person name="Heidstra R."/>
            <person name="Miyata K."/>
            <person name="Fedorova E."/>
            <person name="Kohlen W."/>
            <person name="Bisseling T."/>
            <person name="Smit S."/>
            <person name="Geurts R."/>
        </authorList>
    </citation>
    <scope>NUCLEOTIDE SEQUENCE [LARGE SCALE GENOMIC DNA]</scope>
    <source>
        <strain evidence="2">cv. RG33-2</strain>
    </source>
</reference>
<name>A0A2P5DXN5_TREOI</name>
<dbReference type="AlphaFoldDB" id="A0A2P5DXN5"/>
<evidence type="ECO:0000313" key="2">
    <source>
        <dbReference type="Proteomes" id="UP000237000"/>
    </source>
</evidence>
<dbReference type="InParanoid" id="A0A2P5DXN5"/>
<protein>
    <submittedName>
        <fullName evidence="1">Uncharacterized protein</fullName>
    </submittedName>
</protein>
<comment type="caution">
    <text evidence="1">The sequence shown here is derived from an EMBL/GenBank/DDBJ whole genome shotgun (WGS) entry which is preliminary data.</text>
</comment>